<sequence length="237" mass="27247">MANFCVLDCETAPTVNHKDNKAHPETSLVYDFGYTIRDNDNHVIRERSFVVTDTFYQIDLMKSAYYADKIPTYLEGIKTGEWVESSFNEVWRTFKADCKECNVKSAWAYNCRFDEIALNNTLRTYSNGFATWFMPFKLRLKDVWDYASNITSSKRYLKYCIETGAFTPSGNPSTSAESVYRFINKEHDFTEDHTALSDARIEAAILLAAKAKHKKTRHGSRGQGWRDASAAFKVLEL</sequence>
<reference evidence="1" key="1">
    <citation type="journal article" date="2021" name="Proc. Natl. Acad. Sci. U.S.A.">
        <title>A Catalog of Tens of Thousands of Viruses from Human Metagenomes Reveals Hidden Associations with Chronic Diseases.</title>
        <authorList>
            <person name="Tisza M.J."/>
            <person name="Buck C.B."/>
        </authorList>
    </citation>
    <scope>NUCLEOTIDE SEQUENCE</scope>
    <source>
        <strain evidence="1">CtnPP24</strain>
    </source>
</reference>
<name>A0A8S5TYQ9_9CAUD</name>
<dbReference type="GO" id="GO:0004527">
    <property type="term" value="F:exonuclease activity"/>
    <property type="evidence" value="ECO:0007669"/>
    <property type="project" value="UniProtKB-KW"/>
</dbReference>
<organism evidence="1">
    <name type="scientific">Siphoviridae sp. ctnPP24</name>
    <dbReference type="NCBI Taxonomy" id="2825662"/>
    <lineage>
        <taxon>Viruses</taxon>
        <taxon>Duplodnaviria</taxon>
        <taxon>Heunggongvirae</taxon>
        <taxon>Uroviricota</taxon>
        <taxon>Caudoviricetes</taxon>
    </lineage>
</organism>
<proteinExistence type="predicted"/>
<evidence type="ECO:0000313" key="1">
    <source>
        <dbReference type="EMBL" id="DAF87344.1"/>
    </source>
</evidence>
<dbReference type="InterPro" id="IPR036397">
    <property type="entry name" value="RNaseH_sf"/>
</dbReference>
<keyword evidence="1" id="KW-0378">Hydrolase</keyword>
<keyword evidence="1" id="KW-0540">Nuclease</keyword>
<protein>
    <submittedName>
        <fullName evidence="1">DNA polymerase III subunit alpha editing Proofreading Exonuclease polymerase.7A</fullName>
    </submittedName>
</protein>
<dbReference type="EMBL" id="BK015962">
    <property type="protein sequence ID" value="DAF87344.1"/>
    <property type="molecule type" value="Genomic_DNA"/>
</dbReference>
<dbReference type="Gene3D" id="3.30.420.10">
    <property type="entry name" value="Ribonuclease H-like superfamily/Ribonuclease H"/>
    <property type="match status" value="1"/>
</dbReference>
<dbReference type="InterPro" id="IPR012337">
    <property type="entry name" value="RNaseH-like_sf"/>
</dbReference>
<dbReference type="SUPFAM" id="SSF53098">
    <property type="entry name" value="Ribonuclease H-like"/>
    <property type="match status" value="1"/>
</dbReference>
<accession>A0A8S5TYQ9</accession>
<dbReference type="GO" id="GO:0003676">
    <property type="term" value="F:nucleic acid binding"/>
    <property type="evidence" value="ECO:0007669"/>
    <property type="project" value="InterPro"/>
</dbReference>
<keyword evidence="1" id="KW-0269">Exonuclease</keyword>